<feature type="region of interest" description="Disordered" evidence="1">
    <location>
        <begin position="1829"/>
        <end position="1858"/>
    </location>
</feature>
<feature type="region of interest" description="Disordered" evidence="1">
    <location>
        <begin position="1147"/>
        <end position="1174"/>
    </location>
</feature>
<feature type="compositionally biased region" description="Polar residues" evidence="1">
    <location>
        <begin position="1788"/>
        <end position="1805"/>
    </location>
</feature>
<feature type="region of interest" description="Disordered" evidence="1">
    <location>
        <begin position="1745"/>
        <end position="1777"/>
    </location>
</feature>
<feature type="compositionally biased region" description="Basic and acidic residues" evidence="1">
    <location>
        <begin position="771"/>
        <end position="795"/>
    </location>
</feature>
<feature type="region of interest" description="Disordered" evidence="1">
    <location>
        <begin position="59"/>
        <end position="199"/>
    </location>
</feature>
<comment type="caution">
    <text evidence="3">The sequence shown here is derived from an EMBL/GenBank/DDBJ whole genome shotgun (WGS) entry which is preliminary data.</text>
</comment>
<dbReference type="InterPro" id="IPR029325">
    <property type="entry name" value="ITPR-bd"/>
</dbReference>
<dbReference type="GO" id="GO:0005102">
    <property type="term" value="F:signaling receptor binding"/>
    <property type="evidence" value="ECO:0007669"/>
    <property type="project" value="InterPro"/>
</dbReference>
<evidence type="ECO:0000313" key="4">
    <source>
        <dbReference type="Proteomes" id="UP000735302"/>
    </source>
</evidence>
<feature type="compositionally biased region" description="Acidic residues" evidence="1">
    <location>
        <begin position="1233"/>
        <end position="1242"/>
    </location>
</feature>
<feature type="region of interest" description="Disordered" evidence="1">
    <location>
        <begin position="630"/>
        <end position="658"/>
    </location>
</feature>
<reference evidence="3 4" key="1">
    <citation type="journal article" date="2021" name="Elife">
        <title>Chloroplast acquisition without the gene transfer in kleptoplastic sea slugs, Plakobranchus ocellatus.</title>
        <authorList>
            <person name="Maeda T."/>
            <person name="Takahashi S."/>
            <person name="Yoshida T."/>
            <person name="Shimamura S."/>
            <person name="Takaki Y."/>
            <person name="Nagai Y."/>
            <person name="Toyoda A."/>
            <person name="Suzuki Y."/>
            <person name="Arimoto A."/>
            <person name="Ishii H."/>
            <person name="Satoh N."/>
            <person name="Nishiyama T."/>
            <person name="Hasebe M."/>
            <person name="Maruyama T."/>
            <person name="Minagawa J."/>
            <person name="Obokata J."/>
            <person name="Shigenobu S."/>
        </authorList>
    </citation>
    <scope>NUCLEOTIDE SEQUENCE [LARGE SCALE GENOMIC DNA]</scope>
</reference>
<organism evidence="3 4">
    <name type="scientific">Plakobranchus ocellatus</name>
    <dbReference type="NCBI Taxonomy" id="259542"/>
    <lineage>
        <taxon>Eukaryota</taxon>
        <taxon>Metazoa</taxon>
        <taxon>Spiralia</taxon>
        <taxon>Lophotrochozoa</taxon>
        <taxon>Mollusca</taxon>
        <taxon>Gastropoda</taxon>
        <taxon>Heterobranchia</taxon>
        <taxon>Euthyneura</taxon>
        <taxon>Panpulmonata</taxon>
        <taxon>Sacoglossa</taxon>
        <taxon>Placobranchoidea</taxon>
        <taxon>Plakobranchidae</taxon>
        <taxon>Plakobranchus</taxon>
    </lineage>
</organism>
<feature type="region of interest" description="Disordered" evidence="1">
    <location>
        <begin position="1205"/>
        <end position="1286"/>
    </location>
</feature>
<keyword evidence="4" id="KW-1185">Reference proteome</keyword>
<proteinExistence type="predicted"/>
<protein>
    <recommendedName>
        <fullName evidence="2">ITPR-interacting domain-containing protein</fullName>
    </recommendedName>
</protein>
<dbReference type="SMART" id="SM01257">
    <property type="entry name" value="KRAP_IP3R_bind"/>
    <property type="match status" value="1"/>
</dbReference>
<accession>A0AAV4BFM9</accession>
<feature type="region of interest" description="Disordered" evidence="1">
    <location>
        <begin position="1786"/>
        <end position="1805"/>
    </location>
</feature>
<name>A0AAV4BFM9_9GAST</name>
<feature type="compositionally biased region" description="Polar residues" evidence="1">
    <location>
        <begin position="12"/>
        <end position="22"/>
    </location>
</feature>
<feature type="domain" description="ITPR-interacting" evidence="2">
    <location>
        <begin position="241"/>
        <end position="363"/>
    </location>
</feature>
<feature type="compositionally biased region" description="Basic and acidic residues" evidence="1">
    <location>
        <begin position="1"/>
        <end position="11"/>
    </location>
</feature>
<feature type="region of interest" description="Disordered" evidence="1">
    <location>
        <begin position="1"/>
        <end position="23"/>
    </location>
</feature>
<dbReference type="EMBL" id="BLXT01004955">
    <property type="protein sequence ID" value="GFO18413.1"/>
    <property type="molecule type" value="Genomic_DNA"/>
</dbReference>
<feature type="compositionally biased region" description="Basic residues" evidence="1">
    <location>
        <begin position="432"/>
        <end position="447"/>
    </location>
</feature>
<feature type="compositionally biased region" description="Low complexity" evidence="1">
    <location>
        <begin position="496"/>
        <end position="505"/>
    </location>
</feature>
<evidence type="ECO:0000259" key="2">
    <source>
        <dbReference type="SMART" id="SM01257"/>
    </source>
</evidence>
<feature type="compositionally biased region" description="Polar residues" evidence="1">
    <location>
        <begin position="1092"/>
        <end position="1105"/>
    </location>
</feature>
<feature type="region of interest" description="Disordered" evidence="1">
    <location>
        <begin position="769"/>
        <end position="798"/>
    </location>
</feature>
<feature type="compositionally biased region" description="Acidic residues" evidence="1">
    <location>
        <begin position="1251"/>
        <end position="1286"/>
    </location>
</feature>
<dbReference type="Proteomes" id="UP000735302">
    <property type="component" value="Unassembled WGS sequence"/>
</dbReference>
<feature type="compositionally biased region" description="Basic and acidic residues" evidence="1">
    <location>
        <begin position="469"/>
        <end position="484"/>
    </location>
</feature>
<feature type="compositionally biased region" description="Basic and acidic residues" evidence="1">
    <location>
        <begin position="1106"/>
        <end position="1117"/>
    </location>
</feature>
<feature type="compositionally biased region" description="Polar residues" evidence="1">
    <location>
        <begin position="817"/>
        <end position="831"/>
    </location>
</feature>
<feature type="region of interest" description="Disordered" evidence="1">
    <location>
        <begin position="1086"/>
        <end position="1117"/>
    </location>
</feature>
<evidence type="ECO:0000313" key="3">
    <source>
        <dbReference type="EMBL" id="GFO18413.1"/>
    </source>
</evidence>
<feature type="compositionally biased region" description="Basic and acidic residues" evidence="1">
    <location>
        <begin position="123"/>
        <end position="136"/>
    </location>
</feature>
<gene>
    <name evidence="3" type="ORF">PoB_004491800</name>
</gene>
<dbReference type="Pfam" id="PF14722">
    <property type="entry name" value="KRAP_IP3R_bind"/>
    <property type="match status" value="1"/>
</dbReference>
<evidence type="ECO:0000256" key="1">
    <source>
        <dbReference type="SAM" id="MobiDB-lite"/>
    </source>
</evidence>
<feature type="region of interest" description="Disordered" evidence="1">
    <location>
        <begin position="421"/>
        <end position="507"/>
    </location>
</feature>
<feature type="compositionally biased region" description="Basic and acidic residues" evidence="1">
    <location>
        <begin position="1221"/>
        <end position="1232"/>
    </location>
</feature>
<feature type="region of interest" description="Disordered" evidence="1">
    <location>
        <begin position="817"/>
        <end position="878"/>
    </location>
</feature>
<sequence length="1875" mass="203836">MFDGRDAKSHSTAENQQVSSITRGRDAAICRPPISCLVQGKVRRLCHVAQSLQALLTADKPGRVKGHHRMEERETREQAQATTKEAPSSPPTVTHTPNQSDTANGGSIQAVADSSAGPVGEDEQAKTTKEGVDPPRGENGTDPSGNGAEPSGNGTVGGVRKTGGDFASFAKRLSAKSKGGSQPLSAVLQDGKGKQNGCAEDLDLPLGSEAHCLDSPQANGIDSTSRILSLPDAVNSKAAAQGGMMGWQSFNSDVSTSAASTASLDMLLNDRLVDPEEVLFNLGFGGPQPVAYVPSLARIPQRFLQSAATRAAAAENGSSEAAHGLGLSSPEDGGGGSVVMANSGYSAAAVQAVQQQGHARKRTGGFYMSGVMFLPCHGYVDLARLVRVYNIPLVFFNKEGSKCYRRVRVRDKDSLADLAADGGESADLERRRSSRRSKRTIRRRKTGGKSMHQSRSWIESVAEEEMAEDEKGKQQGRKTVEVKGKSFTRNPRKSAQDSQQEDSQQTIHSDEIMLDVSQEHGVKNVFQEPPETSPSVVIEKPDYELNTVEQTETSEHSGSHQDLQSNKLQEAVDDCSKNKPTVIIPEKLTSTAEDKPRRKKFFDFTYVKMAAKKLGDAMTGKIGKTRMSDRGVTVSEPARQADGGQSGKVTENPDHSNKQIILDRLRNLEETKASCQDPGSPRHVVSHETETVDECEHKLDCNSSPEQPKLKLGYRGRRGHKHQVHSSHPNLVSRLCMAPLLASYSNRRSINEEVNLHSAEIAVKCASESALSKHDQTQSHDASDMEMSSRCHSLEPEEGSVAENVISPVVNSGTFASSSGSVLNDSNNKGRSNPAFKFRIDSSDDEPPTVSKLQSDPSRDDFDEECDSNTTKPLDKVGTSLISDSFSPSIIDTSVEVPLVIHKEIQGSGDNQSVTQTLALPLSSDDSQAGSLGFFFKRDQIVGNSKHHVTSCRTDGSEAVSAQSDKITQSLNFSDPNLDMRFKTLATTVTAAGVEPSPGPFAKDVHGPKESSVCIDDRHNASPVISDFTMSRDVPVIMSTESNAIPNETTSVKKEESQCVSILSFSQVSEGFNATDSESNTAETIETKRNHQAQQSASYIDSRPNQVDKDGKNPDFEDIEKSGCSILNSGDKEDNLTNSFLEVNKSAKNVEDEDVDESDVAPAGSLGTDSQLISEGSDMMSSNILSLLSPDAGTMEFMLGLNLPAKEEDDDASSEVSSEYGHGEERLGNDKADEIDDAEEERQEVPFDEQSSSDEAEEESGDEDDYDTFESGEDEINDSDGDTECEEGDNVMFQLRQSGLTTNDECVQYETAFCAFDEADKDSPIDSCENDSIKKIPPWCETPANHNKQELPDVNDLGSLIKKESEYIQLIDKSNKKYSISDYLSDARPQLKARSLSSDALLSLQESGSLEFAPASSMWKTTPRSCVRHPSLKYLKETKSLQQMHENVSASESKARIKSEENSWKSSFPTPQITLTNFEDMPPVPASRPLRSLSSCSLRTLEILSRSPSAPYPNSTTLKHSSSSHLLPTSAIARDCLEPGLLGSLPRLSASSSSVSSTSSGHRQKISKVIPFYRSPSPTTAMFLKLRKTRPPYASSFLRSFSPKTAFDSSVSQKSTKTLLSLTYGTPLAPRPFSVKTRSEEDNAIIVPRQPIIHSSDVLLNINLESVTRHESEHQNEKTAAEAASEEIQLPEISSNQALAIQNGNSPVSLAIRKRQARKTTACDPRQPGRMTKLNFGVISSPVPEHTSCDFSSPGAPRPAEEESQLSQLPDPIVNSRRQSVLMRRRTSTGCITSRQNVPPTLGSSSSAEWVWLQHSRRTVEDLNYHSVADQDELDMSNVSTSSEEDSDSNLEEKREGRTWEEIFSQSRGSVLFGL</sequence>
<feature type="compositionally biased region" description="Polar residues" evidence="1">
    <location>
        <begin position="78"/>
        <end position="107"/>
    </location>
</feature>